<dbReference type="Proteomes" id="UP000188268">
    <property type="component" value="Unassembled WGS sequence"/>
</dbReference>
<sequence length="144" mass="16031">MTQAIYKANRRNLFGRLILVRKAIARKADSASVLQKNDRHVSQKVRKGSSYPRRNQFRRVVSHESHGYRPKIRVHEQKKAAAIGKLTLRATTVGIPVVDNFGVDKAATVPKDPCPTSAALNQEDGTDQDTDSLMGDLVNQKVLQ</sequence>
<accession>A0A1R3G982</accession>
<evidence type="ECO:0000313" key="3">
    <source>
        <dbReference type="Proteomes" id="UP000188268"/>
    </source>
</evidence>
<comment type="caution">
    <text evidence="2">The sequence shown here is derived from an EMBL/GenBank/DDBJ whole genome shotgun (WGS) entry which is preliminary data.</text>
</comment>
<protein>
    <submittedName>
        <fullName evidence="2">Uncharacterized protein</fullName>
    </submittedName>
</protein>
<gene>
    <name evidence="2" type="ORF">CCACVL1_27695</name>
</gene>
<keyword evidence="3" id="KW-1185">Reference proteome</keyword>
<proteinExistence type="predicted"/>
<name>A0A1R3G982_COCAP</name>
<organism evidence="2 3">
    <name type="scientific">Corchorus capsularis</name>
    <name type="common">Jute</name>
    <dbReference type="NCBI Taxonomy" id="210143"/>
    <lineage>
        <taxon>Eukaryota</taxon>
        <taxon>Viridiplantae</taxon>
        <taxon>Streptophyta</taxon>
        <taxon>Embryophyta</taxon>
        <taxon>Tracheophyta</taxon>
        <taxon>Spermatophyta</taxon>
        <taxon>Magnoliopsida</taxon>
        <taxon>eudicotyledons</taxon>
        <taxon>Gunneridae</taxon>
        <taxon>Pentapetalae</taxon>
        <taxon>rosids</taxon>
        <taxon>malvids</taxon>
        <taxon>Malvales</taxon>
        <taxon>Malvaceae</taxon>
        <taxon>Grewioideae</taxon>
        <taxon>Apeibeae</taxon>
        <taxon>Corchorus</taxon>
    </lineage>
</organism>
<dbReference type="AlphaFoldDB" id="A0A1R3G982"/>
<feature type="region of interest" description="Disordered" evidence="1">
    <location>
        <begin position="108"/>
        <end position="133"/>
    </location>
</feature>
<reference evidence="2 3" key="1">
    <citation type="submission" date="2013-09" db="EMBL/GenBank/DDBJ databases">
        <title>Corchorus capsularis genome sequencing.</title>
        <authorList>
            <person name="Alam M."/>
            <person name="Haque M.S."/>
            <person name="Islam M.S."/>
            <person name="Emdad E.M."/>
            <person name="Islam M.M."/>
            <person name="Ahmed B."/>
            <person name="Halim A."/>
            <person name="Hossen Q.M.M."/>
            <person name="Hossain M.Z."/>
            <person name="Ahmed R."/>
            <person name="Khan M.M."/>
            <person name="Islam R."/>
            <person name="Rashid M.M."/>
            <person name="Khan S.A."/>
            <person name="Rahman M.S."/>
            <person name="Alam M."/>
        </authorList>
    </citation>
    <scope>NUCLEOTIDE SEQUENCE [LARGE SCALE GENOMIC DNA]</scope>
    <source>
        <strain evidence="3">cv. CVL-1</strain>
        <tissue evidence="2">Whole seedling</tissue>
    </source>
</reference>
<dbReference type="EMBL" id="AWWV01014901">
    <property type="protein sequence ID" value="OMO54649.1"/>
    <property type="molecule type" value="Genomic_DNA"/>
</dbReference>
<evidence type="ECO:0000256" key="1">
    <source>
        <dbReference type="SAM" id="MobiDB-lite"/>
    </source>
</evidence>
<dbReference type="Gramene" id="OMO54649">
    <property type="protein sequence ID" value="OMO54649"/>
    <property type="gene ID" value="CCACVL1_27695"/>
</dbReference>
<evidence type="ECO:0000313" key="2">
    <source>
        <dbReference type="EMBL" id="OMO54649.1"/>
    </source>
</evidence>